<dbReference type="InterPro" id="IPR004299">
    <property type="entry name" value="MBOAT_fam"/>
</dbReference>
<evidence type="ECO:0000256" key="3">
    <source>
        <dbReference type="ARBA" id="ARBA00022475"/>
    </source>
</evidence>
<evidence type="ECO:0000256" key="1">
    <source>
        <dbReference type="ARBA" id="ARBA00004651"/>
    </source>
</evidence>
<gene>
    <name evidence="9" type="primary">dltB_3</name>
    <name evidence="9" type="ORF">NCTC11155_03207</name>
</gene>
<keyword evidence="7" id="KW-0012">Acyltransferase</keyword>
<dbReference type="Pfam" id="PF03062">
    <property type="entry name" value="MBOAT"/>
    <property type="match status" value="1"/>
</dbReference>
<dbReference type="Proteomes" id="UP000254424">
    <property type="component" value="Unassembled WGS sequence"/>
</dbReference>
<comment type="similarity">
    <text evidence="2 7">Belongs to the membrane-bound acyltransferase family.</text>
</comment>
<dbReference type="InterPro" id="IPR028362">
    <property type="entry name" value="AlgI"/>
</dbReference>
<feature type="transmembrane region" description="Helical" evidence="8">
    <location>
        <begin position="79"/>
        <end position="97"/>
    </location>
</feature>
<evidence type="ECO:0000256" key="5">
    <source>
        <dbReference type="ARBA" id="ARBA00022989"/>
    </source>
</evidence>
<dbReference type="GO" id="GO:0016746">
    <property type="term" value="F:acyltransferase activity"/>
    <property type="evidence" value="ECO:0007669"/>
    <property type="project" value="UniProtKB-KW"/>
</dbReference>
<keyword evidence="5 8" id="KW-1133">Transmembrane helix</keyword>
<name>A0A380Z9X4_9BACE</name>
<evidence type="ECO:0000256" key="6">
    <source>
        <dbReference type="ARBA" id="ARBA00023136"/>
    </source>
</evidence>
<feature type="transmembrane region" description="Helical" evidence="8">
    <location>
        <begin position="6"/>
        <end position="23"/>
    </location>
</feature>
<dbReference type="GO" id="GO:0005886">
    <property type="term" value="C:plasma membrane"/>
    <property type="evidence" value="ECO:0007669"/>
    <property type="project" value="UniProtKB-SubCell"/>
</dbReference>
<dbReference type="EMBL" id="UFSX01000002">
    <property type="protein sequence ID" value="SUV43799.1"/>
    <property type="molecule type" value="Genomic_DNA"/>
</dbReference>
<dbReference type="GO" id="GO:0042121">
    <property type="term" value="P:alginic acid biosynthetic process"/>
    <property type="evidence" value="ECO:0007669"/>
    <property type="project" value="InterPro"/>
</dbReference>
<feature type="transmembrane region" description="Helical" evidence="8">
    <location>
        <begin position="371"/>
        <end position="388"/>
    </location>
</feature>
<dbReference type="AlphaFoldDB" id="A0A380Z9X4"/>
<dbReference type="InterPro" id="IPR024194">
    <property type="entry name" value="Ac/AlaTfrase_AlgI/DltB"/>
</dbReference>
<dbReference type="PANTHER" id="PTHR13285:SF18">
    <property type="entry name" value="PROTEIN-CYSTEINE N-PALMITOYLTRANSFERASE RASP"/>
    <property type="match status" value="1"/>
</dbReference>
<keyword evidence="6 7" id="KW-0472">Membrane</keyword>
<feature type="transmembrane region" description="Helical" evidence="8">
    <location>
        <begin position="453"/>
        <end position="478"/>
    </location>
</feature>
<keyword evidence="3 7" id="KW-1003">Cell membrane</keyword>
<evidence type="ECO:0000313" key="9">
    <source>
        <dbReference type="EMBL" id="SUV43799.1"/>
    </source>
</evidence>
<dbReference type="GeneID" id="93069942"/>
<proteinExistence type="inferred from homology"/>
<feature type="transmembrane region" description="Helical" evidence="8">
    <location>
        <begin position="117"/>
        <end position="136"/>
    </location>
</feature>
<evidence type="ECO:0000256" key="4">
    <source>
        <dbReference type="ARBA" id="ARBA00022692"/>
    </source>
</evidence>
<keyword evidence="7 9" id="KW-0808">Transferase</keyword>
<dbReference type="PANTHER" id="PTHR13285">
    <property type="entry name" value="ACYLTRANSFERASE"/>
    <property type="match status" value="1"/>
</dbReference>
<feature type="transmembrane region" description="Helical" evidence="8">
    <location>
        <begin position="50"/>
        <end position="67"/>
    </location>
</feature>
<dbReference type="STRING" id="483216.BACEGG_00797"/>
<reference evidence="9 10" key="1">
    <citation type="submission" date="2018-06" db="EMBL/GenBank/DDBJ databases">
        <authorList>
            <consortium name="Pathogen Informatics"/>
            <person name="Doyle S."/>
        </authorList>
    </citation>
    <scope>NUCLEOTIDE SEQUENCE [LARGE SCALE GENOMIC DNA]</scope>
    <source>
        <strain evidence="9 10">NCTC11155</strain>
    </source>
</reference>
<organism evidence="9 10">
    <name type="scientific">Bacteroides eggerthii</name>
    <dbReference type="NCBI Taxonomy" id="28111"/>
    <lineage>
        <taxon>Bacteria</taxon>
        <taxon>Pseudomonadati</taxon>
        <taxon>Bacteroidota</taxon>
        <taxon>Bacteroidia</taxon>
        <taxon>Bacteroidales</taxon>
        <taxon>Bacteroidaceae</taxon>
        <taxon>Bacteroides</taxon>
    </lineage>
</organism>
<evidence type="ECO:0000313" key="10">
    <source>
        <dbReference type="Proteomes" id="UP000254424"/>
    </source>
</evidence>
<dbReference type="RefSeq" id="WP_004289080.1">
    <property type="nucleotide sequence ID" value="NZ_CABKNQ010000019.1"/>
</dbReference>
<comment type="subcellular location">
    <subcellularLocation>
        <location evidence="1">Cell membrane</location>
        <topology evidence="1">Multi-pass membrane protein</topology>
    </subcellularLocation>
</comment>
<dbReference type="InterPro" id="IPR051085">
    <property type="entry name" value="MB_O-acyltransferase"/>
</dbReference>
<accession>A0A380Z9X4</accession>
<feature type="transmembrane region" description="Helical" evidence="8">
    <location>
        <begin position="28"/>
        <end position="44"/>
    </location>
</feature>
<evidence type="ECO:0000256" key="2">
    <source>
        <dbReference type="ARBA" id="ARBA00010323"/>
    </source>
</evidence>
<dbReference type="PIRSF" id="PIRSF016636">
    <property type="entry name" value="AlgI_DltB"/>
    <property type="match status" value="1"/>
</dbReference>
<dbReference type="PIRSF" id="PIRSF500217">
    <property type="entry name" value="AlgI"/>
    <property type="match status" value="1"/>
</dbReference>
<keyword evidence="4 8" id="KW-0812">Transmembrane</keyword>
<evidence type="ECO:0000256" key="7">
    <source>
        <dbReference type="PIRNR" id="PIRNR016636"/>
    </source>
</evidence>
<protein>
    <submittedName>
        <fullName evidence="9">Membrane bound O-acyl transferase MBOAT family protein</fullName>
    </submittedName>
</protein>
<dbReference type="OrthoDB" id="9805788at2"/>
<evidence type="ECO:0000256" key="8">
    <source>
        <dbReference type="SAM" id="Phobius"/>
    </source>
</evidence>
<sequence>MLFNSFEFLLFLPIVFLLYWFVFKRLKWQNLFLVVASYVFYGWWDWRFLILIALTTLFSYVSGRLIARYEGQQKRQKALSAINIVLNLSILGVFKYYNFFAENFAALFGNIGWQIDWVTLDILLPVGISFYTFQALSYSIDVYQKKLPVCKDIIAFFAYISFFPQLVAGPIERATNLLPQFYKSHTFNYAQAVDGCRQILWGFFKKMVVADNCATAVNLIWGNYTDQSGFTLLMGGFLFTLQIYGDFSGYSDIAIGTARLFGINLMRNFSFPYFSRDIAEFWRRWHISLTTWFRDYIYIPLGGSRCARWKVMRNTLIIFLVSGLWHGANWTFIMWGVYHALLFFPLMLLGKNRKHTNNVAAGRLLPSMKEFVQILFTFLLVLIGWIIFRAENIKQAWDYLSRMCSPSLLDLHLQYGKKALLYTFVLLMVEWLQRDKQHALQIEGTGILKYRGIRWGIYILLALFTLVFAGTQAEFIYFQF</sequence>